<evidence type="ECO:0000256" key="2">
    <source>
        <dbReference type="ARBA" id="ARBA00022777"/>
    </source>
</evidence>
<dbReference type="Gene3D" id="2.60.200.30">
    <property type="entry name" value="Probable inorganic polyphosphate/atp-NAD kinase, domain 2"/>
    <property type="match status" value="1"/>
</dbReference>
<feature type="active site" description="Proton acceptor" evidence="6">
    <location>
        <position position="75"/>
    </location>
</feature>
<comment type="function">
    <text evidence="6">Involved in the regulation of the intracellular balance of NAD and NADP, and is a key enzyme in the biosynthesis of NADP. Catalyzes specifically the phosphorylation on 2'-hydroxyl of the adenosine moiety of NAD to yield NADP.</text>
</comment>
<dbReference type="SUPFAM" id="SSF111331">
    <property type="entry name" value="NAD kinase/diacylglycerol kinase-like"/>
    <property type="match status" value="1"/>
</dbReference>
<dbReference type="HAMAP" id="MF_00361">
    <property type="entry name" value="NAD_kinase"/>
    <property type="match status" value="1"/>
</dbReference>
<dbReference type="GO" id="GO:0051287">
    <property type="term" value="F:NAD binding"/>
    <property type="evidence" value="ECO:0007669"/>
    <property type="project" value="UniProtKB-ARBA"/>
</dbReference>
<dbReference type="Pfam" id="PF01513">
    <property type="entry name" value="NAD_kinase"/>
    <property type="match status" value="1"/>
</dbReference>
<dbReference type="RefSeq" id="WP_168881969.1">
    <property type="nucleotide sequence ID" value="NZ_JABAIL010000002.1"/>
</dbReference>
<comment type="cofactor">
    <cofactor evidence="6">
        <name>a divalent metal cation</name>
        <dbReference type="ChEBI" id="CHEBI:60240"/>
    </cofactor>
</comment>
<keyword evidence="1 6" id="KW-0808">Transferase</keyword>
<keyword evidence="3 6" id="KW-0521">NADP</keyword>
<keyword evidence="6" id="KW-0963">Cytoplasm</keyword>
<evidence type="ECO:0000313" key="8">
    <source>
        <dbReference type="Proteomes" id="UP000585050"/>
    </source>
</evidence>
<feature type="binding site" evidence="6">
    <location>
        <position position="179"/>
    </location>
    <ligand>
        <name>NAD(+)</name>
        <dbReference type="ChEBI" id="CHEBI:57540"/>
    </ligand>
</feature>
<feature type="binding site" evidence="6">
    <location>
        <begin position="149"/>
        <end position="150"/>
    </location>
    <ligand>
        <name>NAD(+)</name>
        <dbReference type="ChEBI" id="CHEBI:57540"/>
    </ligand>
</feature>
<dbReference type="PANTHER" id="PTHR20275">
    <property type="entry name" value="NAD KINASE"/>
    <property type="match status" value="1"/>
</dbReference>
<dbReference type="Pfam" id="PF20143">
    <property type="entry name" value="NAD_kinase_C"/>
    <property type="match status" value="1"/>
</dbReference>
<evidence type="ECO:0000256" key="3">
    <source>
        <dbReference type="ARBA" id="ARBA00022857"/>
    </source>
</evidence>
<keyword evidence="6" id="KW-0547">Nucleotide-binding</keyword>
<dbReference type="GO" id="GO:0046872">
    <property type="term" value="F:metal ion binding"/>
    <property type="evidence" value="ECO:0007669"/>
    <property type="project" value="UniProtKB-UniRule"/>
</dbReference>
<dbReference type="AlphaFoldDB" id="A0A7X8SJB7"/>
<comment type="caution">
    <text evidence="7">The sequence shown here is derived from an EMBL/GenBank/DDBJ whole genome shotgun (WGS) entry which is preliminary data.</text>
</comment>
<dbReference type="InterPro" id="IPR017437">
    <property type="entry name" value="ATP-NAD_kinase_PpnK-typ_C"/>
</dbReference>
<keyword evidence="8" id="KW-1185">Reference proteome</keyword>
<comment type="caution">
    <text evidence="6">Lacks conserved residue(s) required for the propagation of feature annotation.</text>
</comment>
<accession>A0A7X8SJB7</accession>
<dbReference type="NCBIfam" id="NF002521">
    <property type="entry name" value="PRK01911.1"/>
    <property type="match status" value="1"/>
</dbReference>
<dbReference type="InterPro" id="IPR017438">
    <property type="entry name" value="ATP-NAD_kinase_N"/>
</dbReference>
<dbReference type="GO" id="GO:0003951">
    <property type="term" value="F:NAD+ kinase activity"/>
    <property type="evidence" value="ECO:0007669"/>
    <property type="project" value="UniProtKB-UniRule"/>
</dbReference>
<dbReference type="EMBL" id="JABAIL010000002">
    <property type="protein sequence ID" value="NLR91274.1"/>
    <property type="molecule type" value="Genomic_DNA"/>
</dbReference>
<dbReference type="GO" id="GO:0019674">
    <property type="term" value="P:NAD+ metabolic process"/>
    <property type="evidence" value="ECO:0007669"/>
    <property type="project" value="InterPro"/>
</dbReference>
<dbReference type="PANTHER" id="PTHR20275:SF0">
    <property type="entry name" value="NAD KINASE"/>
    <property type="match status" value="1"/>
</dbReference>
<keyword evidence="6" id="KW-0067">ATP-binding</keyword>
<evidence type="ECO:0000256" key="6">
    <source>
        <dbReference type="HAMAP-Rule" id="MF_00361"/>
    </source>
</evidence>
<dbReference type="GO" id="GO:0005737">
    <property type="term" value="C:cytoplasm"/>
    <property type="evidence" value="ECO:0007669"/>
    <property type="project" value="UniProtKB-SubCell"/>
</dbReference>
<reference evidence="7 8" key="1">
    <citation type="submission" date="2020-04" db="EMBL/GenBank/DDBJ databases">
        <title>Flammeovirga sp. SR4, a novel species isolated from seawater.</title>
        <authorList>
            <person name="Wang X."/>
        </authorList>
    </citation>
    <scope>NUCLEOTIDE SEQUENCE [LARGE SCALE GENOMIC DNA]</scope>
    <source>
        <strain evidence="7 8">SR4</strain>
    </source>
</reference>
<feature type="binding site" evidence="6">
    <location>
        <begin position="190"/>
        <end position="195"/>
    </location>
    <ligand>
        <name>NAD(+)</name>
        <dbReference type="ChEBI" id="CHEBI:57540"/>
    </ligand>
</feature>
<protein>
    <recommendedName>
        <fullName evidence="6">NAD kinase</fullName>
        <ecNumber evidence="6">2.7.1.23</ecNumber>
    </recommendedName>
    <alternativeName>
        <fullName evidence="6">ATP-dependent NAD kinase</fullName>
    </alternativeName>
</protein>
<dbReference type="InterPro" id="IPR016064">
    <property type="entry name" value="NAD/diacylglycerol_kinase_sf"/>
</dbReference>
<name>A0A7X8SJB7_9BACT</name>
<dbReference type="GO" id="GO:0006741">
    <property type="term" value="P:NADP+ biosynthetic process"/>
    <property type="evidence" value="ECO:0007669"/>
    <property type="project" value="UniProtKB-UniRule"/>
</dbReference>
<evidence type="ECO:0000313" key="7">
    <source>
        <dbReference type="EMBL" id="NLR91274.1"/>
    </source>
</evidence>
<dbReference type="Gene3D" id="3.40.50.10330">
    <property type="entry name" value="Probable inorganic polyphosphate/atp-NAD kinase, domain 1"/>
    <property type="match status" value="1"/>
</dbReference>
<proteinExistence type="inferred from homology"/>
<comment type="similarity">
    <text evidence="6">Belongs to the NAD kinase family.</text>
</comment>
<gene>
    <name evidence="6" type="primary">nadK</name>
    <name evidence="7" type="ORF">HGP29_08655</name>
</gene>
<evidence type="ECO:0000256" key="5">
    <source>
        <dbReference type="ARBA" id="ARBA00047925"/>
    </source>
</evidence>
<feature type="binding site" evidence="6">
    <location>
        <begin position="75"/>
        <end position="76"/>
    </location>
    <ligand>
        <name>NAD(+)</name>
        <dbReference type="ChEBI" id="CHEBI:57540"/>
    </ligand>
</feature>
<organism evidence="7 8">
    <name type="scientific">Flammeovirga agarivorans</name>
    <dbReference type="NCBI Taxonomy" id="2726742"/>
    <lineage>
        <taxon>Bacteria</taxon>
        <taxon>Pseudomonadati</taxon>
        <taxon>Bacteroidota</taxon>
        <taxon>Cytophagia</taxon>
        <taxon>Cytophagales</taxon>
        <taxon>Flammeovirgaceae</taxon>
        <taxon>Flammeovirga</taxon>
    </lineage>
</organism>
<comment type="catalytic activity">
    <reaction evidence="5 6">
        <text>NAD(+) + ATP = ADP + NADP(+) + H(+)</text>
        <dbReference type="Rhea" id="RHEA:18629"/>
        <dbReference type="ChEBI" id="CHEBI:15378"/>
        <dbReference type="ChEBI" id="CHEBI:30616"/>
        <dbReference type="ChEBI" id="CHEBI:57540"/>
        <dbReference type="ChEBI" id="CHEBI:58349"/>
        <dbReference type="ChEBI" id="CHEBI:456216"/>
        <dbReference type="EC" id="2.7.1.23"/>
    </reaction>
</comment>
<evidence type="ECO:0000256" key="4">
    <source>
        <dbReference type="ARBA" id="ARBA00023027"/>
    </source>
</evidence>
<comment type="subcellular location">
    <subcellularLocation>
        <location evidence="6">Cytoplasm</location>
    </subcellularLocation>
</comment>
<dbReference type="InterPro" id="IPR002504">
    <property type="entry name" value="NADK"/>
</dbReference>
<dbReference type="EC" id="2.7.1.23" evidence="6"/>
<keyword evidence="2 6" id="KW-0418">Kinase</keyword>
<dbReference type="Proteomes" id="UP000585050">
    <property type="component" value="Unassembled WGS sequence"/>
</dbReference>
<keyword evidence="4 6" id="KW-0520">NAD</keyword>
<evidence type="ECO:0000256" key="1">
    <source>
        <dbReference type="ARBA" id="ARBA00022679"/>
    </source>
</evidence>
<dbReference type="GO" id="GO:0005524">
    <property type="term" value="F:ATP binding"/>
    <property type="evidence" value="ECO:0007669"/>
    <property type="project" value="UniProtKB-KW"/>
</dbReference>
<sequence length="299" mass="33439">MRIALHSRKLEKERSEFLINSIYEIINRPELELMISDGLALYLEKIEPELFKQLEVFSTTEELRGIDFMISIGGDGTLLQALTYVQELEIPIVGVNAGRLGFLASIRRENFSQTIDALINGYYSIEERTMLTVVSDREDLFGGIKFGLNEFTILKRDTSSMIVVHTYLNGEYLNSYWADGLIVSTPSGSTGYSLSVGGPVVIPGSENFIISPVCPHNLNVRPLIVSDQSVISFEIEGRTKNFLVSLDSRSEPVDATIELAVKKCPFKAKLVNTGGGEKFLDTLRKKLNWGLDNRNYAKE</sequence>